<protein>
    <recommendedName>
        <fullName evidence="3">DUF4283 domain-containing protein</fullName>
    </recommendedName>
</protein>
<comment type="caution">
    <text evidence="1">The sequence shown here is derived from an EMBL/GenBank/DDBJ whole genome shotgun (WGS) entry which is preliminary data.</text>
</comment>
<accession>A0AAV3PX39</accession>
<sequence length="128" mass="14550">MEFQQKIEFQWIPPMCSHCFLFGHDLDHCNFGGKPPELAQPWKVKKIWQPNEQVHSVDLVHEVVVEVLIVDQLEKDSIVDGITEQLVVSPKVVLNVVNAFAVLNDDGKEEVSKEIAKFAGRKKGMRSN</sequence>
<reference evidence="1 2" key="1">
    <citation type="submission" date="2024-01" db="EMBL/GenBank/DDBJ databases">
        <title>The complete chloroplast genome sequence of Lithospermum erythrorhizon: insights into the phylogenetic relationship among Boraginaceae species and the maternal lineages of purple gromwells.</title>
        <authorList>
            <person name="Okada T."/>
            <person name="Watanabe K."/>
        </authorList>
    </citation>
    <scope>NUCLEOTIDE SEQUENCE [LARGE SCALE GENOMIC DNA]</scope>
</reference>
<name>A0AAV3PX39_LITER</name>
<proteinExistence type="predicted"/>
<evidence type="ECO:0000313" key="1">
    <source>
        <dbReference type="EMBL" id="GAA0156359.1"/>
    </source>
</evidence>
<keyword evidence="2" id="KW-1185">Reference proteome</keyword>
<evidence type="ECO:0000313" key="2">
    <source>
        <dbReference type="Proteomes" id="UP001454036"/>
    </source>
</evidence>
<evidence type="ECO:0008006" key="3">
    <source>
        <dbReference type="Google" id="ProtNLM"/>
    </source>
</evidence>
<organism evidence="1 2">
    <name type="scientific">Lithospermum erythrorhizon</name>
    <name type="common">Purple gromwell</name>
    <name type="synonym">Lithospermum officinale var. erythrorhizon</name>
    <dbReference type="NCBI Taxonomy" id="34254"/>
    <lineage>
        <taxon>Eukaryota</taxon>
        <taxon>Viridiplantae</taxon>
        <taxon>Streptophyta</taxon>
        <taxon>Embryophyta</taxon>
        <taxon>Tracheophyta</taxon>
        <taxon>Spermatophyta</taxon>
        <taxon>Magnoliopsida</taxon>
        <taxon>eudicotyledons</taxon>
        <taxon>Gunneridae</taxon>
        <taxon>Pentapetalae</taxon>
        <taxon>asterids</taxon>
        <taxon>lamiids</taxon>
        <taxon>Boraginales</taxon>
        <taxon>Boraginaceae</taxon>
        <taxon>Boraginoideae</taxon>
        <taxon>Lithospermeae</taxon>
        <taxon>Lithospermum</taxon>
    </lineage>
</organism>
<dbReference type="AlphaFoldDB" id="A0AAV3PX39"/>
<gene>
    <name evidence="1" type="ORF">LIER_13875</name>
</gene>
<dbReference type="Proteomes" id="UP001454036">
    <property type="component" value="Unassembled WGS sequence"/>
</dbReference>
<dbReference type="EMBL" id="BAABME010002844">
    <property type="protein sequence ID" value="GAA0156359.1"/>
    <property type="molecule type" value="Genomic_DNA"/>
</dbReference>